<proteinExistence type="predicted"/>
<sequence length="156" mass="17734">MSRIEHSLHIEKSSEVMSGGVCRVRNYRKEYRAAAGLADGVPIGLLWSCMKDGLRIRRRGAADKEELHAGMLRQFRDQQVGQLSVTGFAVLVLHAWRRAIRKLAVYRTMLMRMMAQMIGRLASFMFAIATRHRPGGLEWQANQEKNEKQATHQAAV</sequence>
<evidence type="ECO:0000313" key="2">
    <source>
        <dbReference type="Proteomes" id="UP001548590"/>
    </source>
</evidence>
<comment type="caution">
    <text evidence="1">The sequence shown here is derived from an EMBL/GenBank/DDBJ whole genome shotgun (WGS) entry which is preliminary data.</text>
</comment>
<reference evidence="1 2" key="1">
    <citation type="submission" date="2024-07" db="EMBL/GenBank/DDBJ databases">
        <title>Uliginosibacterium paludis KCTC:42655.</title>
        <authorList>
            <person name="Kim M.K."/>
        </authorList>
    </citation>
    <scope>NUCLEOTIDE SEQUENCE [LARGE SCALE GENOMIC DNA]</scope>
    <source>
        <strain evidence="1 2">KCTC 42655</strain>
    </source>
</reference>
<keyword evidence="2" id="KW-1185">Reference proteome</keyword>
<dbReference type="RefSeq" id="WP_345927090.1">
    <property type="nucleotide sequence ID" value="NZ_JBDIVF010000003.1"/>
</dbReference>
<gene>
    <name evidence="1" type="ORF">ABVT11_02685</name>
</gene>
<protein>
    <submittedName>
        <fullName evidence="1">Uncharacterized protein</fullName>
    </submittedName>
</protein>
<accession>A0ABV2CLD7</accession>
<name>A0ABV2CLD7_9RHOO</name>
<organism evidence="1 2">
    <name type="scientific">Uliginosibacterium paludis</name>
    <dbReference type="NCBI Taxonomy" id="1615952"/>
    <lineage>
        <taxon>Bacteria</taxon>
        <taxon>Pseudomonadati</taxon>
        <taxon>Pseudomonadota</taxon>
        <taxon>Betaproteobacteria</taxon>
        <taxon>Rhodocyclales</taxon>
        <taxon>Zoogloeaceae</taxon>
        <taxon>Uliginosibacterium</taxon>
    </lineage>
</organism>
<dbReference type="EMBL" id="JBEWLZ010000001">
    <property type="protein sequence ID" value="MET1488719.1"/>
    <property type="molecule type" value="Genomic_DNA"/>
</dbReference>
<dbReference type="Proteomes" id="UP001548590">
    <property type="component" value="Unassembled WGS sequence"/>
</dbReference>
<evidence type="ECO:0000313" key="1">
    <source>
        <dbReference type="EMBL" id="MET1488719.1"/>
    </source>
</evidence>